<gene>
    <name evidence="5" type="ORF">SAMN02910343_01477</name>
</gene>
<dbReference type="GeneID" id="87756470"/>
<evidence type="ECO:0000256" key="2">
    <source>
        <dbReference type="ARBA" id="ARBA00023125"/>
    </source>
</evidence>
<organism evidence="5 6">
    <name type="scientific">Allisonella histaminiformans</name>
    <dbReference type="NCBI Taxonomy" id="209880"/>
    <lineage>
        <taxon>Bacteria</taxon>
        <taxon>Bacillati</taxon>
        <taxon>Bacillota</taxon>
        <taxon>Negativicutes</taxon>
        <taxon>Veillonellales</taxon>
        <taxon>Veillonellaceae</taxon>
        <taxon>Allisonella</taxon>
    </lineage>
</organism>
<dbReference type="EMBL" id="FMXA01000025">
    <property type="protein sequence ID" value="SDA59428.1"/>
    <property type="molecule type" value="Genomic_DNA"/>
</dbReference>
<dbReference type="InterPro" id="IPR014710">
    <property type="entry name" value="RmlC-like_jellyroll"/>
</dbReference>
<name>A0A1G5WMP3_9FIRM</name>
<evidence type="ECO:0000313" key="5">
    <source>
        <dbReference type="EMBL" id="SDA59428.1"/>
    </source>
</evidence>
<dbReference type="Pfam" id="PF12833">
    <property type="entry name" value="HTH_18"/>
    <property type="match status" value="1"/>
</dbReference>
<evidence type="ECO:0000313" key="6">
    <source>
        <dbReference type="Proteomes" id="UP000199689"/>
    </source>
</evidence>
<dbReference type="PANTHER" id="PTHR43280:SF28">
    <property type="entry name" value="HTH-TYPE TRANSCRIPTIONAL ACTIVATOR RHAS"/>
    <property type="match status" value="1"/>
</dbReference>
<dbReference type="AlphaFoldDB" id="A0A1G5WMP3"/>
<accession>A0A1G5WMP3</accession>
<keyword evidence="2 5" id="KW-0238">DNA-binding</keyword>
<keyword evidence="1" id="KW-0805">Transcription regulation</keyword>
<keyword evidence="3" id="KW-0804">Transcription</keyword>
<dbReference type="SUPFAM" id="SSF51215">
    <property type="entry name" value="Regulatory protein AraC"/>
    <property type="match status" value="1"/>
</dbReference>
<sequence length="287" mass="33016">MKNMNPSTTGNSAAVSFSELRMVLDSPKTQSHMHEMAHWHDELEGIYVLTGSMDFYLDDRKLTLSSGDFLLITSSAMHYSKAHDEKDSLFLRLFIHPSLFSASESLHPLLLPFLEDRESEFLLLRAEKNSENLKDLLLRMHKLLETRPAGFPLECTGLVHILLARLYPLIHQSDVIMGTHMGPDVEAQRRMIAYIRKNYPEKITLADIAEAGLMSRSKCCQLFKKYVNRTPVDFLNTYRLEMSLRLLKETERPISDVSLSCGFTSQSYFTKLFTERYHMTPSGCRKK</sequence>
<protein>
    <submittedName>
        <fullName evidence="5">AraC-type DNA-binding protein</fullName>
    </submittedName>
</protein>
<dbReference type="RefSeq" id="WP_091365385.1">
    <property type="nucleotide sequence ID" value="NZ_FMXA01000025.1"/>
</dbReference>
<reference evidence="5 6" key="1">
    <citation type="submission" date="2016-10" db="EMBL/GenBank/DDBJ databases">
        <authorList>
            <person name="de Groot N.N."/>
        </authorList>
    </citation>
    <scope>NUCLEOTIDE SEQUENCE [LARGE SCALE GENOMIC DNA]</scope>
    <source>
        <strain evidence="5 6">DSM 15230</strain>
    </source>
</reference>
<dbReference type="GO" id="GO:0003700">
    <property type="term" value="F:DNA-binding transcription factor activity"/>
    <property type="evidence" value="ECO:0007669"/>
    <property type="project" value="InterPro"/>
</dbReference>
<proteinExistence type="predicted"/>
<dbReference type="InterPro" id="IPR013096">
    <property type="entry name" value="Cupin_2"/>
</dbReference>
<dbReference type="InterPro" id="IPR018060">
    <property type="entry name" value="HTH_AraC"/>
</dbReference>
<dbReference type="Pfam" id="PF07883">
    <property type="entry name" value="Cupin_2"/>
    <property type="match status" value="1"/>
</dbReference>
<evidence type="ECO:0000256" key="3">
    <source>
        <dbReference type="ARBA" id="ARBA00023163"/>
    </source>
</evidence>
<dbReference type="InterPro" id="IPR009057">
    <property type="entry name" value="Homeodomain-like_sf"/>
</dbReference>
<evidence type="ECO:0000259" key="4">
    <source>
        <dbReference type="PROSITE" id="PS01124"/>
    </source>
</evidence>
<dbReference type="OrthoDB" id="9778008at2"/>
<dbReference type="GO" id="GO:0043565">
    <property type="term" value="F:sequence-specific DNA binding"/>
    <property type="evidence" value="ECO:0007669"/>
    <property type="project" value="InterPro"/>
</dbReference>
<evidence type="ECO:0000256" key="1">
    <source>
        <dbReference type="ARBA" id="ARBA00023015"/>
    </source>
</evidence>
<dbReference type="PROSITE" id="PS01124">
    <property type="entry name" value="HTH_ARAC_FAMILY_2"/>
    <property type="match status" value="1"/>
</dbReference>
<dbReference type="Proteomes" id="UP000199689">
    <property type="component" value="Unassembled WGS sequence"/>
</dbReference>
<dbReference type="SUPFAM" id="SSF46689">
    <property type="entry name" value="Homeodomain-like"/>
    <property type="match status" value="2"/>
</dbReference>
<dbReference type="InterPro" id="IPR020449">
    <property type="entry name" value="Tscrpt_reg_AraC-type_HTH"/>
</dbReference>
<dbReference type="Gene3D" id="1.10.10.60">
    <property type="entry name" value="Homeodomain-like"/>
    <property type="match status" value="2"/>
</dbReference>
<dbReference type="PRINTS" id="PR00032">
    <property type="entry name" value="HTHARAC"/>
</dbReference>
<dbReference type="SMART" id="SM00342">
    <property type="entry name" value="HTH_ARAC"/>
    <property type="match status" value="1"/>
</dbReference>
<dbReference type="InterPro" id="IPR037923">
    <property type="entry name" value="HTH-like"/>
</dbReference>
<dbReference type="PANTHER" id="PTHR43280">
    <property type="entry name" value="ARAC-FAMILY TRANSCRIPTIONAL REGULATOR"/>
    <property type="match status" value="1"/>
</dbReference>
<dbReference type="Gene3D" id="2.60.120.10">
    <property type="entry name" value="Jelly Rolls"/>
    <property type="match status" value="1"/>
</dbReference>
<feature type="domain" description="HTH araC/xylS-type" evidence="4">
    <location>
        <begin position="189"/>
        <end position="287"/>
    </location>
</feature>
<dbReference type="STRING" id="209880.SAMN02910343_01477"/>
<keyword evidence="6" id="KW-1185">Reference proteome</keyword>
<dbReference type="CDD" id="cd02208">
    <property type="entry name" value="cupin_RmlC-like"/>
    <property type="match status" value="1"/>
</dbReference>